<feature type="domain" description="SpoVT-AbrB" evidence="1">
    <location>
        <begin position="8"/>
        <end position="54"/>
    </location>
</feature>
<proteinExistence type="predicted"/>
<evidence type="ECO:0000313" key="2">
    <source>
        <dbReference type="EMBL" id="VGO11605.1"/>
    </source>
</evidence>
<dbReference type="SMART" id="SM00966">
    <property type="entry name" value="SpoVT_AbrB"/>
    <property type="match status" value="1"/>
</dbReference>
<sequence length="76" mass="8513">MAYKTKIRKIGNSLGIVLPKEALLAMKVEEGATLYITEAPKGALLVTPEEEDFIDMMELAEKGMQKYRNALRELAK</sequence>
<protein>
    <recommendedName>
        <fullName evidence="1">SpoVT-AbrB domain-containing protein</fullName>
    </recommendedName>
</protein>
<dbReference type="Proteomes" id="UP000366872">
    <property type="component" value="Unassembled WGS sequence"/>
</dbReference>
<gene>
    <name evidence="2" type="ORF">PDESU_00150</name>
</gene>
<dbReference type="InterPro" id="IPR037914">
    <property type="entry name" value="SpoVT-AbrB_sf"/>
</dbReference>
<dbReference type="EMBL" id="CAAHFG010000001">
    <property type="protein sequence ID" value="VGO11605.1"/>
    <property type="molecule type" value="Genomic_DNA"/>
</dbReference>
<dbReference type="NCBIfam" id="TIGR02609">
    <property type="entry name" value="doc_partner"/>
    <property type="match status" value="1"/>
</dbReference>
<dbReference type="InterPro" id="IPR007159">
    <property type="entry name" value="SpoVT-AbrB_dom"/>
</dbReference>
<evidence type="ECO:0000313" key="3">
    <source>
        <dbReference type="Proteomes" id="UP000366872"/>
    </source>
</evidence>
<dbReference type="RefSeq" id="WP_136077350.1">
    <property type="nucleotide sequence ID" value="NZ_CAAHFG010000001.1"/>
</dbReference>
<accession>A0A6C2TVD5</accession>
<name>A0A6C2TVD5_PONDE</name>
<keyword evidence="3" id="KW-1185">Reference proteome</keyword>
<dbReference type="Pfam" id="PF04014">
    <property type="entry name" value="MazE_antitoxin"/>
    <property type="match status" value="1"/>
</dbReference>
<dbReference type="AlphaFoldDB" id="A0A6C2TVD5"/>
<dbReference type="SUPFAM" id="SSF89447">
    <property type="entry name" value="AbrB/MazE/MraZ-like"/>
    <property type="match status" value="1"/>
</dbReference>
<reference evidence="2 3" key="1">
    <citation type="submission" date="2019-04" db="EMBL/GenBank/DDBJ databases">
        <authorList>
            <person name="Van Vliet M D."/>
        </authorList>
    </citation>
    <scope>NUCLEOTIDE SEQUENCE [LARGE SCALE GENOMIC DNA]</scope>
    <source>
        <strain evidence="2 3">F1</strain>
    </source>
</reference>
<evidence type="ECO:0000259" key="1">
    <source>
        <dbReference type="SMART" id="SM00966"/>
    </source>
</evidence>
<dbReference type="InterPro" id="IPR013432">
    <property type="entry name" value="Doc_partner"/>
</dbReference>
<dbReference type="Gene3D" id="2.10.260.10">
    <property type="match status" value="1"/>
</dbReference>
<dbReference type="GO" id="GO:0003677">
    <property type="term" value="F:DNA binding"/>
    <property type="evidence" value="ECO:0007669"/>
    <property type="project" value="InterPro"/>
</dbReference>
<organism evidence="2 3">
    <name type="scientific">Pontiella desulfatans</name>
    <dbReference type="NCBI Taxonomy" id="2750659"/>
    <lineage>
        <taxon>Bacteria</taxon>
        <taxon>Pseudomonadati</taxon>
        <taxon>Kiritimatiellota</taxon>
        <taxon>Kiritimatiellia</taxon>
        <taxon>Kiritimatiellales</taxon>
        <taxon>Pontiellaceae</taxon>
        <taxon>Pontiella</taxon>
    </lineage>
</organism>